<evidence type="ECO:0000313" key="5">
    <source>
        <dbReference type="EMBL" id="CAH1102520.1"/>
    </source>
</evidence>
<dbReference type="Proteomes" id="UP001153636">
    <property type="component" value="Chromosome 13"/>
</dbReference>
<keyword evidence="2" id="KW-0863">Zinc-finger</keyword>
<evidence type="ECO:0000313" key="6">
    <source>
        <dbReference type="Proteomes" id="UP001153636"/>
    </source>
</evidence>
<dbReference type="Pfam" id="PF04500">
    <property type="entry name" value="FLYWCH"/>
    <property type="match status" value="1"/>
</dbReference>
<gene>
    <name evidence="5" type="ORF">PSYICH_LOCUS3975</name>
</gene>
<name>A0A9P0CMH1_9CUCU</name>
<dbReference type="InterPro" id="IPR007588">
    <property type="entry name" value="Znf_FLYWCH"/>
</dbReference>
<organism evidence="5 6">
    <name type="scientific">Psylliodes chrysocephalus</name>
    <dbReference type="NCBI Taxonomy" id="3402493"/>
    <lineage>
        <taxon>Eukaryota</taxon>
        <taxon>Metazoa</taxon>
        <taxon>Ecdysozoa</taxon>
        <taxon>Arthropoda</taxon>
        <taxon>Hexapoda</taxon>
        <taxon>Insecta</taxon>
        <taxon>Pterygota</taxon>
        <taxon>Neoptera</taxon>
        <taxon>Endopterygota</taxon>
        <taxon>Coleoptera</taxon>
        <taxon>Polyphaga</taxon>
        <taxon>Cucujiformia</taxon>
        <taxon>Chrysomeloidea</taxon>
        <taxon>Chrysomelidae</taxon>
        <taxon>Galerucinae</taxon>
        <taxon>Alticini</taxon>
        <taxon>Psylliodes</taxon>
    </lineage>
</organism>
<accession>A0A9P0CMH1</accession>
<dbReference type="AlphaFoldDB" id="A0A9P0CMH1"/>
<dbReference type="EMBL" id="OV651825">
    <property type="protein sequence ID" value="CAH1102520.1"/>
    <property type="molecule type" value="Genomic_DNA"/>
</dbReference>
<keyword evidence="3" id="KW-0862">Zinc</keyword>
<evidence type="ECO:0000259" key="4">
    <source>
        <dbReference type="Pfam" id="PF04500"/>
    </source>
</evidence>
<evidence type="ECO:0000256" key="1">
    <source>
        <dbReference type="ARBA" id="ARBA00022723"/>
    </source>
</evidence>
<evidence type="ECO:0000256" key="3">
    <source>
        <dbReference type="ARBA" id="ARBA00022833"/>
    </source>
</evidence>
<dbReference type="Gene3D" id="2.20.25.240">
    <property type="match status" value="1"/>
</dbReference>
<keyword evidence="6" id="KW-1185">Reference proteome</keyword>
<keyword evidence="1" id="KW-0479">Metal-binding</keyword>
<sequence>MTYSILTRSLLKTDVYCAYLTVLVTFAKGQKQTPFLLLKHFKYIKHRSSQNSTYWKCWMYDTGRCKARCTTYVNNSIKISGDHSHMFKPICDLNVICQELYNVVN</sequence>
<dbReference type="GO" id="GO:0008270">
    <property type="term" value="F:zinc ion binding"/>
    <property type="evidence" value="ECO:0007669"/>
    <property type="project" value="UniProtKB-KW"/>
</dbReference>
<feature type="domain" description="FLYWCH-type" evidence="4">
    <location>
        <begin position="26"/>
        <end position="85"/>
    </location>
</feature>
<protein>
    <recommendedName>
        <fullName evidence="4">FLYWCH-type domain-containing protein</fullName>
    </recommendedName>
</protein>
<evidence type="ECO:0000256" key="2">
    <source>
        <dbReference type="ARBA" id="ARBA00022771"/>
    </source>
</evidence>
<dbReference type="OrthoDB" id="7962512at2759"/>
<reference evidence="5" key="1">
    <citation type="submission" date="2022-01" db="EMBL/GenBank/DDBJ databases">
        <authorList>
            <person name="King R."/>
        </authorList>
    </citation>
    <scope>NUCLEOTIDE SEQUENCE</scope>
</reference>
<proteinExistence type="predicted"/>